<feature type="domain" description="Tudor" evidence="2">
    <location>
        <begin position="169"/>
        <end position="292"/>
    </location>
</feature>
<feature type="domain" description="Tudor" evidence="2">
    <location>
        <begin position="430"/>
        <end position="549"/>
    </location>
</feature>
<dbReference type="Gene3D" id="2.30.30.140">
    <property type="match status" value="2"/>
</dbReference>
<sequence>MDLINMQVQKHLETLLEQCETMEQQLLELIKLYSSKPERVENLQKCCICLSKVLKFKFWNKEMLLKLNPNWEEFSPAKTYVQKLLSDATDLIPKLDIEGINEFNEIYMSDEDDNLNDLDESERQFEVLFNNDKMNSENESQVLKRTRFTEFRGNCDMRVLNIEMGEKPKVNDICMIASVATPDEFFIHLMNDDIKYLDILSDYLWEAYKHSKNIADVTKKELWDTYGKYFAYEGATWMRVEVLNWFWNKGKRGIVLVELVDYGGRLYTDIVNLRPLLLSVAHFPKLAHRCHFAYLYPPDYTKSYMHTDTNWPKDTINWPKDTIIYLYKIFEDFDVSQYKLTHVNYSSKRKSYAVDMVSTDKKDCNDTIGQMLIDSNCAIPFIYRLTVPKLNYCAILNELKMSFDICDTVYALPYFEPLVRECSPEGKILVKITHIDVPYFYVDIVKKENISESSLASLAKRINNPAKILDYTRMVQVPVTYQIVLAQVNDKWHRAVIEEIKLREYYYDKIMVQVFLVDSGEICNVPLRNLRVIPQEMLFQDFLAVRCKLFSVKFKQHADNARIRDEFSKFFSRDSIFQVEIMAVTDCYFEVKLKTDDGKDVEQMLVDDRLAERII</sequence>
<accession>A0A8K0G0M6</accession>
<dbReference type="Proteomes" id="UP000801492">
    <property type="component" value="Unassembled WGS sequence"/>
</dbReference>
<evidence type="ECO:0000259" key="2">
    <source>
        <dbReference type="Pfam" id="PF00567"/>
    </source>
</evidence>
<dbReference type="InterPro" id="IPR002999">
    <property type="entry name" value="Tudor"/>
</dbReference>
<organism evidence="3 4">
    <name type="scientific">Ignelater luminosus</name>
    <name type="common">Cucubano</name>
    <name type="synonym">Pyrophorus luminosus</name>
    <dbReference type="NCBI Taxonomy" id="2038154"/>
    <lineage>
        <taxon>Eukaryota</taxon>
        <taxon>Metazoa</taxon>
        <taxon>Ecdysozoa</taxon>
        <taxon>Arthropoda</taxon>
        <taxon>Hexapoda</taxon>
        <taxon>Insecta</taxon>
        <taxon>Pterygota</taxon>
        <taxon>Neoptera</taxon>
        <taxon>Endopterygota</taxon>
        <taxon>Coleoptera</taxon>
        <taxon>Polyphaga</taxon>
        <taxon>Elateriformia</taxon>
        <taxon>Elateroidea</taxon>
        <taxon>Elateridae</taxon>
        <taxon>Agrypninae</taxon>
        <taxon>Pyrophorini</taxon>
        <taxon>Ignelater</taxon>
    </lineage>
</organism>
<comment type="caution">
    <text evidence="3">The sequence shown here is derived from an EMBL/GenBank/DDBJ whole genome shotgun (WGS) entry which is preliminary data.</text>
</comment>
<dbReference type="EMBL" id="VTPC01090285">
    <property type="protein sequence ID" value="KAF2883842.1"/>
    <property type="molecule type" value="Genomic_DNA"/>
</dbReference>
<dbReference type="GO" id="GO:0005737">
    <property type="term" value="C:cytoplasm"/>
    <property type="evidence" value="ECO:0007669"/>
    <property type="project" value="UniProtKB-ARBA"/>
</dbReference>
<dbReference type="AlphaFoldDB" id="A0A8K0G0M6"/>
<feature type="coiled-coil region" evidence="1">
    <location>
        <begin position="5"/>
        <end position="32"/>
    </location>
</feature>
<protein>
    <recommendedName>
        <fullName evidence="2">Tudor domain-containing protein</fullName>
    </recommendedName>
</protein>
<dbReference type="PANTHER" id="PTHR22948:SF76">
    <property type="entry name" value="FI20010P1-RELATED"/>
    <property type="match status" value="1"/>
</dbReference>
<dbReference type="PANTHER" id="PTHR22948">
    <property type="entry name" value="TUDOR DOMAIN CONTAINING PROTEIN"/>
    <property type="match status" value="1"/>
</dbReference>
<dbReference type="InterPro" id="IPR050621">
    <property type="entry name" value="Tudor_domain_containing"/>
</dbReference>
<dbReference type="Pfam" id="PF00567">
    <property type="entry name" value="TUDOR"/>
    <property type="match status" value="2"/>
</dbReference>
<proteinExistence type="predicted"/>
<keyword evidence="4" id="KW-1185">Reference proteome</keyword>
<dbReference type="SUPFAM" id="SSF63748">
    <property type="entry name" value="Tudor/PWWP/MBT"/>
    <property type="match status" value="2"/>
</dbReference>
<dbReference type="InterPro" id="IPR035437">
    <property type="entry name" value="SNase_OB-fold_sf"/>
</dbReference>
<keyword evidence="1" id="KW-0175">Coiled coil</keyword>
<name>A0A8K0G0M6_IGNLU</name>
<reference evidence="3" key="1">
    <citation type="submission" date="2019-08" db="EMBL/GenBank/DDBJ databases">
        <title>The genome of the North American firefly Photinus pyralis.</title>
        <authorList>
            <consortium name="Photinus pyralis genome working group"/>
            <person name="Fallon T.R."/>
            <person name="Sander Lower S.E."/>
            <person name="Weng J.-K."/>
        </authorList>
    </citation>
    <scope>NUCLEOTIDE SEQUENCE</scope>
    <source>
        <strain evidence="3">TRF0915ILg1</strain>
        <tissue evidence="3">Whole body</tissue>
    </source>
</reference>
<gene>
    <name evidence="3" type="ORF">ILUMI_22311</name>
</gene>
<evidence type="ECO:0000256" key="1">
    <source>
        <dbReference type="SAM" id="Coils"/>
    </source>
</evidence>
<dbReference type="OrthoDB" id="10052065at2759"/>
<evidence type="ECO:0000313" key="4">
    <source>
        <dbReference type="Proteomes" id="UP000801492"/>
    </source>
</evidence>
<evidence type="ECO:0000313" key="3">
    <source>
        <dbReference type="EMBL" id="KAF2883842.1"/>
    </source>
</evidence>
<dbReference type="Gene3D" id="2.40.50.90">
    <property type="match status" value="2"/>
</dbReference>